<evidence type="ECO:0000256" key="8">
    <source>
        <dbReference type="HAMAP-Rule" id="MF_03163"/>
    </source>
</evidence>
<feature type="domain" description="Ribosomal RNA methyltransferase FtsJ" evidence="10">
    <location>
        <begin position="25"/>
        <end position="202"/>
    </location>
</feature>
<feature type="active site" description="Proton acceptor" evidence="8">
    <location>
        <position position="159"/>
    </location>
</feature>
<dbReference type="InterPro" id="IPR012920">
    <property type="entry name" value="rRNA_MeTfrase_SPB1-like_C"/>
</dbReference>
<proteinExistence type="inferred from homology"/>
<dbReference type="InterPro" id="IPR029063">
    <property type="entry name" value="SAM-dependent_MTases_sf"/>
</dbReference>
<feature type="binding site" evidence="8">
    <location>
        <position position="119"/>
    </location>
    <ligand>
        <name>S-adenosyl-L-methionine</name>
        <dbReference type="ChEBI" id="CHEBI:59789"/>
    </ligand>
</feature>
<sequence>MGKAQKKFGKGRLDKYYHLAKEKGYRARSSFKIIQINQKFGHFLEKSKVVIDLCAAPGSWCQVAANCCPINSLIIGVDLAPIKPLPNVITFQSDITTEHCRQQLRGHMKTWKADTVMHDGAPNVGMAWTQDAFTQSELVLQSLKLAVEFLVQGGTFVTKVFRSKDYNNLMWVFNQFFDNVQATKPPSSRDVSAEIFVVCKGFKAPKKVDSRLLDSRHVFEELQESGPNYNARVFNPEKKTRKRGGYEEGDYLQHHTMSALEFIQDADPIKCLGSTNAIIFDAKAQPELKPVKKLPETDGELLELFKDLKVLGKKDFRVILKWRKHARVALGLDETPEHSHRKKQGGEDDDEVEVEPLTAEEKEEQISKELEQLQQKEQAKKKREKRKANEAKQREIYRMQMNMQTPFDIGIEAGQQSGSLFSLKQAEKSGKLNSLAKGKKSMVFSKVDDDEINNGEGGAKGGGDNEQEYDSEDALETLGDELDSMYQQYKERQAERDARYEAKRARELEGDDEFVGFSDREQQSDSDDENVMMDEDELSDSDDEYDEELDELVKSLHSQKKREMSRKATQFFDDPIFAQMEASSESSGDSLSRTASISSDSSEQDVEPTKAVTPAQKQKQKQVDEESEEESEQDQSDDEFEIVPADRDAESDSDNDWDASSEKKNKKPIVELATEQAMTMAHQLALGHKTKHDLIDEGYNRYSFRDKEGLPEWFLDDEGKHSKINRPITKEAAAAIKEKMKALNARPVKKVAEAQARKKQRALRRLEKLRKKSELINDDSERTEAEKSSEIAKLMKKMNKKEKTKPKVTVVVAKGANRRLQGRPRGVKGKYKMVDGTMKKEQRALRRIQKKRK</sequence>
<reference evidence="13" key="2">
    <citation type="submission" date="2014-06" db="EMBL/GenBank/DDBJ databases">
        <title>The complete genome of Blastobotrys (Arxula) adeninivorans LS3 - a yeast of biotechnological interest.</title>
        <authorList>
            <person name="Kunze G."/>
            <person name="Gaillardin C."/>
            <person name="Czernicka M."/>
            <person name="Durrens P."/>
            <person name="Martin T."/>
            <person name="Boer E."/>
            <person name="Gabaldon T."/>
            <person name="Cruz J."/>
            <person name="Talla E."/>
            <person name="Marck C."/>
            <person name="Goffeau A."/>
            <person name="Barbe V."/>
            <person name="Baret P."/>
            <person name="Baronian K."/>
            <person name="Beier S."/>
            <person name="Bleykasten C."/>
            <person name="Bode R."/>
            <person name="Casaregola S."/>
            <person name="Despons L."/>
            <person name="Fairhead C."/>
            <person name="Giersberg M."/>
            <person name="Gierski P."/>
            <person name="Hahnel U."/>
            <person name="Hartmann A."/>
            <person name="Jankowska D."/>
            <person name="Jubin C."/>
            <person name="Jung P."/>
            <person name="Lafontaine I."/>
            <person name="Leh-Louis V."/>
            <person name="Lemaire M."/>
            <person name="Marcet-Houben M."/>
            <person name="Mascher M."/>
            <person name="Morel G."/>
            <person name="Richard G.-F."/>
            <person name="Riechen J."/>
            <person name="Sacerdot C."/>
            <person name="Sarkar A."/>
            <person name="Savel G."/>
            <person name="Schacherer J."/>
            <person name="Sherman D."/>
            <person name="Straub M.-L."/>
            <person name="Stein N."/>
            <person name="Thierry A."/>
            <person name="Trautwein-Schult A."/>
            <person name="Westhof E."/>
            <person name="Worch S."/>
            <person name="Dujon B."/>
            <person name="Souciet J.-L."/>
            <person name="Wincker P."/>
            <person name="Scholz U."/>
            <person name="Neuveglise N."/>
        </authorList>
    </citation>
    <scope>NUCLEOTIDE SEQUENCE</scope>
    <source>
        <strain evidence="13">LS3</strain>
    </source>
</reference>
<dbReference type="PANTHER" id="PTHR10920:SF13">
    <property type="entry name" value="PRE-RRNA 2'-O-RIBOSE RNA METHYLTRANSFERASE FTSJ3"/>
    <property type="match status" value="1"/>
</dbReference>
<feature type="compositionally biased region" description="Low complexity" evidence="9">
    <location>
        <begin position="583"/>
        <end position="592"/>
    </location>
</feature>
<dbReference type="Pfam" id="PF01728">
    <property type="entry name" value="FtsJ"/>
    <property type="match status" value="1"/>
</dbReference>
<evidence type="ECO:0000256" key="3">
    <source>
        <dbReference type="ARBA" id="ARBA00022552"/>
    </source>
</evidence>
<reference evidence="13" key="1">
    <citation type="submission" date="2014-02" db="EMBL/GenBank/DDBJ databases">
        <authorList>
            <person name="Genoscope - CEA"/>
        </authorList>
    </citation>
    <scope>NUCLEOTIDE SEQUENCE</scope>
    <source>
        <strain evidence="13">LS3</strain>
    </source>
</reference>
<organism evidence="13">
    <name type="scientific">Blastobotrys adeninivorans</name>
    <name type="common">Yeast</name>
    <name type="synonym">Arxula adeninivorans</name>
    <dbReference type="NCBI Taxonomy" id="409370"/>
    <lineage>
        <taxon>Eukaryota</taxon>
        <taxon>Fungi</taxon>
        <taxon>Dikarya</taxon>
        <taxon>Ascomycota</taxon>
        <taxon>Saccharomycotina</taxon>
        <taxon>Dipodascomycetes</taxon>
        <taxon>Dipodascales</taxon>
        <taxon>Trichomonascaceae</taxon>
        <taxon>Blastobotrys</taxon>
    </lineage>
</organism>
<dbReference type="AlphaFoldDB" id="A0A060TAL0"/>
<keyword evidence="7 8" id="KW-0539">Nucleus</keyword>
<keyword evidence="6 8" id="KW-0949">S-adenosyl-L-methionine</keyword>
<feature type="binding site" evidence="8">
    <location>
        <position position="94"/>
    </location>
    <ligand>
        <name>S-adenosyl-L-methionine</name>
        <dbReference type="ChEBI" id="CHEBI:59789"/>
    </ligand>
</feature>
<evidence type="ECO:0000256" key="6">
    <source>
        <dbReference type="ARBA" id="ARBA00022691"/>
    </source>
</evidence>
<dbReference type="SUPFAM" id="SSF53335">
    <property type="entry name" value="S-adenosyl-L-methionine-dependent methyltransferases"/>
    <property type="match status" value="1"/>
</dbReference>
<dbReference type="InterPro" id="IPR002877">
    <property type="entry name" value="RNA_MeTrfase_FtsJ_dom"/>
</dbReference>
<evidence type="ECO:0000313" key="13">
    <source>
        <dbReference type="EMBL" id="CDP37829.1"/>
    </source>
</evidence>
<feature type="compositionally biased region" description="Acidic residues" evidence="9">
    <location>
        <begin position="625"/>
        <end position="641"/>
    </location>
</feature>
<dbReference type="PANTHER" id="PTHR10920">
    <property type="entry name" value="RIBOSOMAL RNA METHYLTRANSFERASE"/>
    <property type="match status" value="1"/>
</dbReference>
<keyword evidence="2 8" id="KW-0690">Ribosome biogenesis</keyword>
<dbReference type="FunFam" id="3.40.50.150:FF:000004">
    <property type="entry name" value="AdoMet-dependent rRNA methyltransferase SPB1"/>
    <property type="match status" value="1"/>
</dbReference>
<feature type="region of interest" description="Disordered" evidence="9">
    <location>
        <begin position="333"/>
        <end position="393"/>
    </location>
</feature>
<keyword evidence="3 8" id="KW-0698">rRNA processing</keyword>
<feature type="binding site" evidence="8">
    <location>
        <position position="78"/>
    </location>
    <ligand>
        <name>S-adenosyl-L-methionine</name>
        <dbReference type="ChEBI" id="CHEBI:59789"/>
    </ligand>
</feature>
<dbReference type="Gene3D" id="3.40.50.150">
    <property type="entry name" value="Vaccinia Virus protein VP39"/>
    <property type="match status" value="1"/>
</dbReference>
<feature type="compositionally biased region" description="Acidic residues" evidence="9">
    <location>
        <begin position="524"/>
        <end position="550"/>
    </location>
</feature>
<feature type="binding site" evidence="8">
    <location>
        <position position="60"/>
    </location>
    <ligand>
        <name>S-adenosyl-L-methionine</name>
        <dbReference type="ChEBI" id="CHEBI:59789"/>
    </ligand>
</feature>
<accession>A0A060TAL0</accession>
<keyword evidence="4 8" id="KW-0489">Methyltransferase</keyword>
<feature type="domain" description="DUF3381" evidence="12">
    <location>
        <begin position="236"/>
        <end position="398"/>
    </location>
</feature>
<feature type="compositionally biased region" description="Acidic residues" evidence="9">
    <location>
        <begin position="465"/>
        <end position="474"/>
    </location>
</feature>
<dbReference type="InterPro" id="IPR028589">
    <property type="entry name" value="SPB1-like"/>
</dbReference>
<keyword evidence="5 8" id="KW-0808">Transferase</keyword>
<comment type="similarity">
    <text evidence="8">Belongs to the class I-like SAM-binding methyltransferase superfamily. RNA methyltransferase RlmE family. SPB1 subfamily.</text>
</comment>
<feature type="compositionally biased region" description="Gly residues" evidence="9">
    <location>
        <begin position="455"/>
        <end position="464"/>
    </location>
</feature>
<dbReference type="GO" id="GO:0000466">
    <property type="term" value="P:maturation of 5.8S rRNA from tricistronic rRNA transcript (SSU-rRNA, 5.8S rRNA, LSU-rRNA)"/>
    <property type="evidence" value="ECO:0007669"/>
    <property type="project" value="TreeGrafter"/>
</dbReference>
<dbReference type="HAMAP" id="MF_03163">
    <property type="entry name" value="RNA_methyltr_E_SPB1"/>
    <property type="match status" value="1"/>
</dbReference>
<feature type="region of interest" description="Disordered" evidence="9">
    <location>
        <begin position="446"/>
        <end position="474"/>
    </location>
</feature>
<protein>
    <submittedName>
        <fullName evidence="13">ARAD1D20416p</fullName>
    </submittedName>
</protein>
<evidence type="ECO:0000256" key="7">
    <source>
        <dbReference type="ARBA" id="ARBA00023242"/>
    </source>
</evidence>
<feature type="coiled-coil region" evidence="8">
    <location>
        <begin position="749"/>
        <end position="786"/>
    </location>
</feature>
<dbReference type="InterPro" id="IPR015507">
    <property type="entry name" value="rRNA-MeTfrase_E"/>
</dbReference>
<evidence type="ECO:0000256" key="4">
    <source>
        <dbReference type="ARBA" id="ARBA00022603"/>
    </source>
</evidence>
<evidence type="ECO:0000259" key="11">
    <source>
        <dbReference type="Pfam" id="PF07780"/>
    </source>
</evidence>
<dbReference type="Pfam" id="PF07780">
    <property type="entry name" value="Spb1_C"/>
    <property type="match status" value="1"/>
</dbReference>
<dbReference type="GO" id="GO:0005730">
    <property type="term" value="C:nucleolus"/>
    <property type="evidence" value="ECO:0007669"/>
    <property type="project" value="UniProtKB-SubCell"/>
</dbReference>
<dbReference type="GO" id="GO:0008650">
    <property type="term" value="F:rRNA (uridine-2'-O-)-methyltransferase activity"/>
    <property type="evidence" value="ECO:0007669"/>
    <property type="project" value="TreeGrafter"/>
</dbReference>
<feature type="domain" description="Ribosomal RNA methyltransferase SPB1-like C-terminal" evidence="11">
    <location>
        <begin position="634"/>
        <end position="850"/>
    </location>
</feature>
<feature type="binding site" evidence="8">
    <location>
        <position position="58"/>
    </location>
    <ligand>
        <name>S-adenosyl-L-methionine</name>
        <dbReference type="ChEBI" id="CHEBI:59789"/>
    </ligand>
</feature>
<dbReference type="EMBL" id="HG937694">
    <property type="protein sequence ID" value="CDP37829.1"/>
    <property type="molecule type" value="Genomic_DNA"/>
</dbReference>
<gene>
    <name evidence="13" type="ORF">GNLVRS02_ARAD1D20416g</name>
</gene>
<dbReference type="InterPro" id="IPR050082">
    <property type="entry name" value="RNA_methyltr_RlmE"/>
</dbReference>
<dbReference type="HAMAP" id="MF_01547">
    <property type="entry name" value="RNA_methyltr_E"/>
    <property type="match status" value="1"/>
</dbReference>
<evidence type="ECO:0000256" key="1">
    <source>
        <dbReference type="ARBA" id="ARBA00004604"/>
    </source>
</evidence>
<name>A0A060TAL0_BLAAD</name>
<comment type="subcellular location">
    <subcellularLocation>
        <location evidence="1 8">Nucleus</location>
        <location evidence="1 8">Nucleolus</location>
    </subcellularLocation>
</comment>
<evidence type="ECO:0000256" key="2">
    <source>
        <dbReference type="ARBA" id="ARBA00022517"/>
    </source>
</evidence>
<evidence type="ECO:0000256" key="5">
    <source>
        <dbReference type="ARBA" id="ARBA00022679"/>
    </source>
</evidence>
<keyword evidence="8" id="KW-0175">Coiled coil</keyword>
<feature type="compositionally biased region" description="Basic and acidic residues" evidence="9">
    <location>
        <begin position="490"/>
        <end position="508"/>
    </location>
</feature>
<dbReference type="Pfam" id="PF11861">
    <property type="entry name" value="DUF3381"/>
    <property type="match status" value="1"/>
</dbReference>
<dbReference type="PhylomeDB" id="A0A060TAL0"/>
<dbReference type="InterPro" id="IPR024576">
    <property type="entry name" value="rRNA_MeTfrase_Spb1_DUF3381"/>
</dbReference>
<dbReference type="GO" id="GO:0016435">
    <property type="term" value="F:rRNA (guanine) methyltransferase activity"/>
    <property type="evidence" value="ECO:0007669"/>
    <property type="project" value="TreeGrafter"/>
</dbReference>
<evidence type="ECO:0000259" key="10">
    <source>
        <dbReference type="Pfam" id="PF01728"/>
    </source>
</evidence>
<feature type="region of interest" description="Disordered" evidence="9">
    <location>
        <begin position="490"/>
        <end position="670"/>
    </location>
</feature>
<evidence type="ECO:0000259" key="12">
    <source>
        <dbReference type="Pfam" id="PF11861"/>
    </source>
</evidence>
<dbReference type="GO" id="GO:0000463">
    <property type="term" value="P:maturation of LSU-rRNA from tricistronic rRNA transcript (SSU-rRNA, 5.8S rRNA, LSU-rRNA)"/>
    <property type="evidence" value="ECO:0007669"/>
    <property type="project" value="TreeGrafter"/>
</dbReference>
<evidence type="ECO:0000256" key="9">
    <source>
        <dbReference type="SAM" id="MobiDB-lite"/>
    </source>
</evidence>
<dbReference type="GO" id="GO:0030687">
    <property type="term" value="C:preribosome, large subunit precursor"/>
    <property type="evidence" value="ECO:0007669"/>
    <property type="project" value="TreeGrafter"/>
</dbReference>